<dbReference type="AlphaFoldDB" id="A0A518IZE8"/>
<accession>A0A518IZE8</accession>
<feature type="domain" description="Phosphotyrosine protein phosphatase I" evidence="2">
    <location>
        <begin position="7"/>
        <end position="143"/>
    </location>
</feature>
<dbReference type="GO" id="GO:0046685">
    <property type="term" value="P:response to arsenic-containing substance"/>
    <property type="evidence" value="ECO:0007669"/>
    <property type="project" value="UniProtKB-KW"/>
</dbReference>
<keyword evidence="3" id="KW-0808">Transferase</keyword>
<sequence length="146" mass="16023">MTTTAKKKILFLCTGNSCRSQMAEGWARHFHSDRLEVHSAGIEAHGLNPNAVAVMQEAGVDISNQSSKLVGTLAEVPLDLVITVCGHADENCPVFSSQTQTVHVGFDDPPKLARDAATPEEAMDHFRRVRDEIRDFARDRLLKLVG</sequence>
<evidence type="ECO:0000313" key="4">
    <source>
        <dbReference type="Proteomes" id="UP000316770"/>
    </source>
</evidence>
<gene>
    <name evidence="3" type="primary">arsC2</name>
    <name evidence="3" type="ORF">Mal33_44950</name>
</gene>
<dbReference type="Proteomes" id="UP000316770">
    <property type="component" value="Chromosome"/>
</dbReference>
<dbReference type="RefSeq" id="WP_145288855.1">
    <property type="nucleotide sequence ID" value="NZ_CP036318.1"/>
</dbReference>
<dbReference type="SMART" id="SM00226">
    <property type="entry name" value="LMWPc"/>
    <property type="match status" value="1"/>
</dbReference>
<dbReference type="EMBL" id="CP036318">
    <property type="protein sequence ID" value="QDV58472.1"/>
    <property type="molecule type" value="Genomic_DNA"/>
</dbReference>
<dbReference type="Pfam" id="PF01451">
    <property type="entry name" value="LMWPc"/>
    <property type="match status" value="1"/>
</dbReference>
<evidence type="ECO:0000313" key="3">
    <source>
        <dbReference type="EMBL" id="QDV58472.1"/>
    </source>
</evidence>
<keyword evidence="1" id="KW-0059">Arsenical resistance</keyword>
<dbReference type="CDD" id="cd16345">
    <property type="entry name" value="LMWP_ArsC"/>
    <property type="match status" value="1"/>
</dbReference>
<protein>
    <submittedName>
        <fullName evidence="3">Arsenate-mycothiol transferase ArsC2</fullName>
        <ecNumber evidence="3">2.8.4.2</ecNumber>
    </submittedName>
</protein>
<evidence type="ECO:0000256" key="1">
    <source>
        <dbReference type="ARBA" id="ARBA00022849"/>
    </source>
</evidence>
<dbReference type="Gene3D" id="3.40.50.2300">
    <property type="match status" value="1"/>
</dbReference>
<dbReference type="InterPro" id="IPR036196">
    <property type="entry name" value="Ptyr_pPase_sf"/>
</dbReference>
<dbReference type="InterPro" id="IPR023485">
    <property type="entry name" value="Ptyr_pPase"/>
</dbReference>
<dbReference type="GO" id="GO:0102100">
    <property type="term" value="F:mycothiol-arsenate ligase activity"/>
    <property type="evidence" value="ECO:0007669"/>
    <property type="project" value="UniProtKB-EC"/>
</dbReference>
<dbReference type="PANTHER" id="PTHR43428:SF1">
    <property type="entry name" value="ARSENATE REDUCTASE"/>
    <property type="match status" value="1"/>
</dbReference>
<dbReference type="PANTHER" id="PTHR43428">
    <property type="entry name" value="ARSENATE REDUCTASE"/>
    <property type="match status" value="1"/>
</dbReference>
<evidence type="ECO:0000259" key="2">
    <source>
        <dbReference type="SMART" id="SM00226"/>
    </source>
</evidence>
<dbReference type="EC" id="2.8.4.2" evidence="3"/>
<name>A0A518IZE8_9BACT</name>
<dbReference type="SUPFAM" id="SSF52788">
    <property type="entry name" value="Phosphotyrosine protein phosphatases I"/>
    <property type="match status" value="1"/>
</dbReference>
<keyword evidence="4" id="KW-1185">Reference proteome</keyword>
<reference evidence="3 4" key="1">
    <citation type="submission" date="2019-02" db="EMBL/GenBank/DDBJ databases">
        <title>Deep-cultivation of Planctomycetes and their phenomic and genomic characterization uncovers novel biology.</title>
        <authorList>
            <person name="Wiegand S."/>
            <person name="Jogler M."/>
            <person name="Boedeker C."/>
            <person name="Pinto D."/>
            <person name="Vollmers J."/>
            <person name="Rivas-Marin E."/>
            <person name="Kohn T."/>
            <person name="Peeters S.H."/>
            <person name="Heuer A."/>
            <person name="Rast P."/>
            <person name="Oberbeckmann S."/>
            <person name="Bunk B."/>
            <person name="Jeske O."/>
            <person name="Meyerdierks A."/>
            <person name="Storesund J.E."/>
            <person name="Kallscheuer N."/>
            <person name="Luecker S."/>
            <person name="Lage O.M."/>
            <person name="Pohl T."/>
            <person name="Merkel B.J."/>
            <person name="Hornburger P."/>
            <person name="Mueller R.-W."/>
            <person name="Bruemmer F."/>
            <person name="Labrenz M."/>
            <person name="Spormann A.M."/>
            <person name="Op den Camp H."/>
            <person name="Overmann J."/>
            <person name="Amann R."/>
            <person name="Jetten M.S.M."/>
            <person name="Mascher T."/>
            <person name="Medema M.H."/>
            <person name="Devos D.P."/>
            <person name="Kaster A.-K."/>
            <person name="Ovreas L."/>
            <person name="Rohde M."/>
            <person name="Galperin M.Y."/>
            <person name="Jogler C."/>
        </authorList>
    </citation>
    <scope>NUCLEOTIDE SEQUENCE [LARGE SCALE GENOMIC DNA]</scope>
    <source>
        <strain evidence="3 4">Mal33</strain>
    </source>
</reference>
<proteinExistence type="predicted"/>
<organism evidence="3 4">
    <name type="scientific">Rosistilla oblonga</name>
    <dbReference type="NCBI Taxonomy" id="2527990"/>
    <lineage>
        <taxon>Bacteria</taxon>
        <taxon>Pseudomonadati</taxon>
        <taxon>Planctomycetota</taxon>
        <taxon>Planctomycetia</taxon>
        <taxon>Pirellulales</taxon>
        <taxon>Pirellulaceae</taxon>
        <taxon>Rosistilla</taxon>
    </lineage>
</organism>